<protein>
    <submittedName>
        <fullName evidence="6">Protein deglycase HchA</fullName>
        <ecNumber evidence="6">3.5.1.124</ecNumber>
    </submittedName>
</protein>
<dbReference type="KEGG" id="pcol:F1325_07900"/>
<dbReference type="InterPro" id="IPR017283">
    <property type="entry name" value="HchA"/>
</dbReference>
<evidence type="ECO:0000313" key="7">
    <source>
        <dbReference type="Proteomes" id="UP000464700"/>
    </source>
</evidence>
<keyword evidence="7" id="KW-1185">Reference proteome</keyword>
<dbReference type="PANTHER" id="PTHR48094">
    <property type="entry name" value="PROTEIN/NUCLEIC ACID DEGLYCASE DJ-1-RELATED"/>
    <property type="match status" value="1"/>
</dbReference>
<evidence type="ECO:0000256" key="1">
    <source>
        <dbReference type="ARBA" id="ARBA00022490"/>
    </source>
</evidence>
<dbReference type="InterPro" id="IPR050325">
    <property type="entry name" value="Prot/Nucl_acid_deglycase"/>
</dbReference>
<keyword evidence="2" id="KW-0227">DNA damage</keyword>
<dbReference type="GO" id="GO:0019172">
    <property type="term" value="F:glyoxalase III activity"/>
    <property type="evidence" value="ECO:0007669"/>
    <property type="project" value="TreeGrafter"/>
</dbReference>
<keyword evidence="1" id="KW-0963">Cytoplasm</keyword>
<evidence type="ECO:0000256" key="2">
    <source>
        <dbReference type="ARBA" id="ARBA00022763"/>
    </source>
</evidence>
<proteinExistence type="predicted"/>
<keyword evidence="5" id="KW-0234">DNA repair</keyword>
<name>A0A6I7D0E6_9GAMM</name>
<organism evidence="6 7">
    <name type="scientific">Proteus columbae</name>
    <dbReference type="NCBI Taxonomy" id="1987580"/>
    <lineage>
        <taxon>Bacteria</taxon>
        <taxon>Pseudomonadati</taxon>
        <taxon>Pseudomonadota</taxon>
        <taxon>Gammaproteobacteria</taxon>
        <taxon>Enterobacterales</taxon>
        <taxon>Morganellaceae</taxon>
        <taxon>Proteus</taxon>
    </lineage>
</organism>
<keyword evidence="3 6" id="KW-0378">Hydrolase</keyword>
<keyword evidence="4" id="KW-0346">Stress response</keyword>
<dbReference type="Gene3D" id="3.40.50.880">
    <property type="match status" value="1"/>
</dbReference>
<sequence length="283" mass="31400">MTVQSNKNPQIDMAEDNAFFPSEYSLSQYTNPVSDLDGVDYPKPYTGKQKILVIAADERYLPTDNGKLFSTGNHPIETLLPLYHLHAAGFEFEVATISGLMTKFEYWAMPRKDEKVISFFEQHKSQFHNPKKLADIVQNLNANSEYAAIFVPGGHGALIGLPESKDVAIALQWAIENDRFVISLCHGPAAFLALRHGNNPLNGYSICAFPDSADKQTPDIGYMPGHLTWYFGEELKKMGMNIVNDDITGRVHKDRKLLTGDSPFAANALGKLAAQEMLTAYAN</sequence>
<dbReference type="GO" id="GO:0005737">
    <property type="term" value="C:cytoplasm"/>
    <property type="evidence" value="ECO:0007669"/>
    <property type="project" value="TreeGrafter"/>
</dbReference>
<dbReference type="GeneID" id="76522609"/>
<gene>
    <name evidence="6" type="primary">hchA</name>
    <name evidence="6" type="ORF">F1325_07900</name>
</gene>
<dbReference type="PANTHER" id="PTHR48094:SF20">
    <property type="entry name" value="PROTEIN_NUCLEIC ACID DEGLYCASE 1"/>
    <property type="match status" value="1"/>
</dbReference>
<accession>A0A6I7D0E6</accession>
<dbReference type="RefSeq" id="WP_115065288.1">
    <property type="nucleotide sequence ID" value="NZ_CP043925.1"/>
</dbReference>
<dbReference type="PIRSF" id="PIRSF037798">
    <property type="entry name" value="Chaperone_HchA"/>
    <property type="match status" value="1"/>
</dbReference>
<dbReference type="NCBIfam" id="NF003168">
    <property type="entry name" value="PRK04155.1"/>
    <property type="match status" value="1"/>
</dbReference>
<dbReference type="EMBL" id="CP043925">
    <property type="protein sequence ID" value="QHN10391.1"/>
    <property type="molecule type" value="Genomic_DNA"/>
</dbReference>
<dbReference type="GO" id="GO:0006281">
    <property type="term" value="P:DNA repair"/>
    <property type="evidence" value="ECO:0007669"/>
    <property type="project" value="UniProtKB-KW"/>
</dbReference>
<dbReference type="EC" id="3.5.1.124" evidence="6"/>
<evidence type="ECO:0000256" key="4">
    <source>
        <dbReference type="ARBA" id="ARBA00023016"/>
    </source>
</evidence>
<dbReference type="GO" id="GO:0019243">
    <property type="term" value="P:methylglyoxal catabolic process to D-lactate via S-lactoyl-glutathione"/>
    <property type="evidence" value="ECO:0007669"/>
    <property type="project" value="TreeGrafter"/>
</dbReference>
<dbReference type="InterPro" id="IPR029062">
    <property type="entry name" value="Class_I_gatase-like"/>
</dbReference>
<evidence type="ECO:0000256" key="5">
    <source>
        <dbReference type="ARBA" id="ARBA00023204"/>
    </source>
</evidence>
<dbReference type="Proteomes" id="UP000464700">
    <property type="component" value="Chromosome"/>
</dbReference>
<evidence type="ECO:0000313" key="6">
    <source>
        <dbReference type="EMBL" id="QHN10391.1"/>
    </source>
</evidence>
<evidence type="ECO:0000256" key="3">
    <source>
        <dbReference type="ARBA" id="ARBA00022801"/>
    </source>
</evidence>
<dbReference type="SUPFAM" id="SSF52317">
    <property type="entry name" value="Class I glutamine amidotransferase-like"/>
    <property type="match status" value="1"/>
</dbReference>
<dbReference type="GO" id="GO:0036524">
    <property type="term" value="F:protein deglycase activity"/>
    <property type="evidence" value="ECO:0007669"/>
    <property type="project" value="UniProtKB-EC"/>
</dbReference>
<reference evidence="6 7" key="1">
    <citation type="submission" date="2019-09" db="EMBL/GenBank/DDBJ databases">
        <title>Emergence of a chromosome-mediated tetracycline resistance gene in Proteus strain.</title>
        <authorList>
            <person name="He D."/>
            <person name="Wang L."/>
        </authorList>
    </citation>
    <scope>NUCLEOTIDE SEQUENCE [LARGE SCALE GENOMIC DNA]</scope>
    <source>
        <strain evidence="6 7">T60</strain>
    </source>
</reference>
<dbReference type="AlphaFoldDB" id="A0A6I7D0E6"/>